<name>A0ABT8G8P1_9MICO</name>
<protein>
    <submittedName>
        <fullName evidence="8">C40 family peptidase</fullName>
    </submittedName>
</protein>
<evidence type="ECO:0000256" key="6">
    <source>
        <dbReference type="SAM" id="SignalP"/>
    </source>
</evidence>
<keyword evidence="6" id="KW-0732">Signal</keyword>
<accession>A0ABT8G8P1</accession>
<dbReference type="Proteomes" id="UP001172728">
    <property type="component" value="Unassembled WGS sequence"/>
</dbReference>
<dbReference type="Pfam" id="PF00877">
    <property type="entry name" value="NLPC_P60"/>
    <property type="match status" value="1"/>
</dbReference>
<dbReference type="PANTHER" id="PTHR47359">
    <property type="entry name" value="PEPTIDOGLYCAN DL-ENDOPEPTIDASE CWLO"/>
    <property type="match status" value="1"/>
</dbReference>
<feature type="signal peptide" evidence="6">
    <location>
        <begin position="1"/>
        <end position="32"/>
    </location>
</feature>
<dbReference type="Gene3D" id="3.90.1720.10">
    <property type="entry name" value="endopeptidase domain like (from Nostoc punctiforme)"/>
    <property type="match status" value="1"/>
</dbReference>
<keyword evidence="3" id="KW-0378">Hydrolase</keyword>
<organism evidence="8 9">
    <name type="scientific">Demequina litoralis</name>
    <dbReference type="NCBI Taxonomy" id="3051660"/>
    <lineage>
        <taxon>Bacteria</taxon>
        <taxon>Bacillati</taxon>
        <taxon>Actinomycetota</taxon>
        <taxon>Actinomycetes</taxon>
        <taxon>Micrococcales</taxon>
        <taxon>Demequinaceae</taxon>
        <taxon>Demequina</taxon>
    </lineage>
</organism>
<evidence type="ECO:0000256" key="1">
    <source>
        <dbReference type="ARBA" id="ARBA00007074"/>
    </source>
</evidence>
<evidence type="ECO:0000313" key="8">
    <source>
        <dbReference type="EMBL" id="MDN4475506.1"/>
    </source>
</evidence>
<evidence type="ECO:0000259" key="7">
    <source>
        <dbReference type="PROSITE" id="PS51935"/>
    </source>
</evidence>
<dbReference type="SUPFAM" id="SSF54001">
    <property type="entry name" value="Cysteine proteinases"/>
    <property type="match status" value="1"/>
</dbReference>
<evidence type="ECO:0000256" key="3">
    <source>
        <dbReference type="ARBA" id="ARBA00022801"/>
    </source>
</evidence>
<proteinExistence type="inferred from homology"/>
<evidence type="ECO:0000256" key="5">
    <source>
        <dbReference type="SAM" id="MobiDB-lite"/>
    </source>
</evidence>
<sequence length="242" mass="24888">MKYGYMRAKTRAVAAATGAALVVVPLTGAAAAALVTDESADSGARLDASAYTAYSNDIADIPEVSTAAKKDAYTIDTPTVKVKVPPPPEPEPEPVVEEVTTYESTTSDSTTSSDATTVSSVQTTTPSADVQAAISGSAVIAEASKYVGVPYVSGGSTPSGFDCSGFVSYVYGQLGISLPRSSSSYWSVGTRVSSPQPGDIIVTPGHVSIYAGPNLQIDAATPGTTIQFRAIWQSNPTYVRVT</sequence>
<evidence type="ECO:0000256" key="4">
    <source>
        <dbReference type="ARBA" id="ARBA00022807"/>
    </source>
</evidence>
<dbReference type="InterPro" id="IPR038765">
    <property type="entry name" value="Papain-like_cys_pep_sf"/>
</dbReference>
<reference evidence="8" key="1">
    <citation type="submission" date="2023-06" db="EMBL/GenBank/DDBJ databases">
        <title>Sysu t00192.</title>
        <authorList>
            <person name="Gao L."/>
            <person name="Fang B.-Z."/>
            <person name="Li W.-J."/>
        </authorList>
    </citation>
    <scope>NUCLEOTIDE SEQUENCE</scope>
    <source>
        <strain evidence="8">SYSU T00192</strain>
    </source>
</reference>
<dbReference type="InterPro" id="IPR051794">
    <property type="entry name" value="PG_Endopeptidase_C40"/>
</dbReference>
<feature type="domain" description="NlpC/P60" evidence="7">
    <location>
        <begin position="133"/>
        <end position="242"/>
    </location>
</feature>
<feature type="chain" id="PRO_5046823657" evidence="6">
    <location>
        <begin position="33"/>
        <end position="242"/>
    </location>
</feature>
<keyword evidence="4" id="KW-0788">Thiol protease</keyword>
<keyword evidence="2" id="KW-0645">Protease</keyword>
<dbReference type="PANTHER" id="PTHR47359:SF3">
    <property type="entry name" value="NLP_P60 DOMAIN-CONTAINING PROTEIN-RELATED"/>
    <property type="match status" value="1"/>
</dbReference>
<dbReference type="PROSITE" id="PS51935">
    <property type="entry name" value="NLPC_P60"/>
    <property type="match status" value="1"/>
</dbReference>
<gene>
    <name evidence="8" type="ORF">QQX09_06525</name>
</gene>
<feature type="compositionally biased region" description="Low complexity" evidence="5">
    <location>
        <begin position="97"/>
        <end position="120"/>
    </location>
</feature>
<evidence type="ECO:0000256" key="2">
    <source>
        <dbReference type="ARBA" id="ARBA00022670"/>
    </source>
</evidence>
<dbReference type="RefSeq" id="WP_301132614.1">
    <property type="nucleotide sequence ID" value="NZ_JAUHPW010000004.1"/>
</dbReference>
<evidence type="ECO:0000313" key="9">
    <source>
        <dbReference type="Proteomes" id="UP001172728"/>
    </source>
</evidence>
<feature type="region of interest" description="Disordered" evidence="5">
    <location>
        <begin position="79"/>
        <end position="120"/>
    </location>
</feature>
<dbReference type="InterPro" id="IPR000064">
    <property type="entry name" value="NLP_P60_dom"/>
</dbReference>
<comment type="caution">
    <text evidence="8">The sequence shown here is derived from an EMBL/GenBank/DDBJ whole genome shotgun (WGS) entry which is preliminary data.</text>
</comment>
<dbReference type="EMBL" id="JAUHPW010000004">
    <property type="protein sequence ID" value="MDN4475506.1"/>
    <property type="molecule type" value="Genomic_DNA"/>
</dbReference>
<comment type="similarity">
    <text evidence="1">Belongs to the peptidase C40 family.</text>
</comment>
<keyword evidence="9" id="KW-1185">Reference proteome</keyword>